<feature type="domain" description="RING-type" evidence="10">
    <location>
        <begin position="655"/>
        <end position="688"/>
    </location>
</feature>
<dbReference type="SMART" id="SM00356">
    <property type="entry name" value="ZnF_C3H1"/>
    <property type="match status" value="3"/>
</dbReference>
<feature type="domain" description="C3H1-type" evidence="11">
    <location>
        <begin position="87"/>
        <end position="114"/>
    </location>
</feature>
<dbReference type="Gene3D" id="3.30.70.330">
    <property type="match status" value="1"/>
</dbReference>
<sequence length="869" mass="95140">MVVCRYFQQGRCTKGDICGFEHPSDANLSTRPTVPRFEAPPAFLQGFKPQTPCVFFQRGACKYGATCKNAHELGATAAPPPSTRVDARSDTPCTFFLRNACSKGASCPFSHASTFPCSFNTTLTESTVSQPANNSQTTNIPDFGKNGSELQDLSSRTIGGATVTFANGAIISEISLPSDYSTFTLTNIAANAKSGDICDDLKRWANCELVHIGSLKLDPQTSKQSTQAKIADGGRASRIAAGSSRGSKLDGTDIEIRTVQLGESLSGTNRLQLSGVTCTWHDPSTTAHLKYGSEKFASKALSNINVDRRAIRGRRPTVELAQNPRWINVGNLDVRTSVDDLEQHFNRFPTPLEIGIGQRSHGMSSGVIQQRVKSSLEKCGHVLEWSVTHQPTGAKVKAYAKFSTEYEAVQAVKQLDSSSIDSRSNDRLHVQHVISVKLPVSLRVLGAVQSQLNALAESARSTHYVSVKAYDNPLKLYTQVRVTGSDKITVARVKIQVEELLAGNIATDGTQPLTNSYFFHASSTAFLDHVMEFHGVLIVRDRRKMALRVYGEATHVRAAQDALREKAAEVKSEVKEVILDQNTLTAAMTGGIQRIVTALGKSKVKLDITSNPKRILVTGSDRDVSIVREILAYRQSDLSGAITGLCINQENESLCAVCWTPAEDPTKTTCGHTYCSSCIDAQATCTSDFPLRCLGDSGKCNNPLTLEELEQVLARGSYEGLLEASLTKHIRTHPEDFQYCSTPDCDRFYRTSKAEDAIDFHCDRCLTSICTSCHNAAHDGETCHESKAARSGVDEFAEWKKQNDARDCPNCSTTIQKSAGCHHMTCSSCQTHICWHCMKMFKQGSEVYTHMNKDHGQDWGLGWTPRDFQ</sequence>
<evidence type="ECO:0000256" key="3">
    <source>
        <dbReference type="ARBA" id="ARBA00022723"/>
    </source>
</evidence>
<evidence type="ECO:0000313" key="14">
    <source>
        <dbReference type="Proteomes" id="UP000800039"/>
    </source>
</evidence>
<keyword evidence="6" id="KW-0833">Ubl conjugation pathway</keyword>
<dbReference type="SUPFAM" id="SSF90229">
    <property type="entry name" value="CCCH zinc finger"/>
    <property type="match status" value="1"/>
</dbReference>
<dbReference type="SUPFAM" id="SSF57850">
    <property type="entry name" value="RING/U-box"/>
    <property type="match status" value="2"/>
</dbReference>
<dbReference type="Pfam" id="PF22191">
    <property type="entry name" value="IBR_1"/>
    <property type="match status" value="1"/>
</dbReference>
<gene>
    <name evidence="13" type="ORF">K460DRAFT_363256</name>
</gene>
<keyword evidence="14" id="KW-1185">Reference proteome</keyword>
<evidence type="ECO:0000259" key="12">
    <source>
        <dbReference type="PROSITE" id="PS51873"/>
    </source>
</evidence>
<dbReference type="InterPro" id="IPR035979">
    <property type="entry name" value="RBD_domain_sf"/>
</dbReference>
<keyword evidence="3 8" id="KW-0479">Metal-binding</keyword>
<dbReference type="PROSITE" id="PS50089">
    <property type="entry name" value="ZF_RING_2"/>
    <property type="match status" value="1"/>
</dbReference>
<dbReference type="Gene3D" id="3.30.40.10">
    <property type="entry name" value="Zinc/RING finger domain, C3HC4 (zinc finger)"/>
    <property type="match status" value="1"/>
</dbReference>
<protein>
    <submittedName>
        <fullName evidence="13">Uncharacterized protein</fullName>
    </submittedName>
</protein>
<dbReference type="InterPro" id="IPR018957">
    <property type="entry name" value="Znf_C3HC4_RING-type"/>
</dbReference>
<dbReference type="OrthoDB" id="10009520at2759"/>
<evidence type="ECO:0000256" key="1">
    <source>
        <dbReference type="ARBA" id="ARBA00004906"/>
    </source>
</evidence>
<dbReference type="Gene3D" id="4.10.1000.10">
    <property type="entry name" value="Zinc finger, CCCH-type"/>
    <property type="match status" value="2"/>
</dbReference>
<evidence type="ECO:0000256" key="4">
    <source>
        <dbReference type="ARBA" id="ARBA00022737"/>
    </source>
</evidence>
<evidence type="ECO:0000256" key="5">
    <source>
        <dbReference type="ARBA" id="ARBA00022771"/>
    </source>
</evidence>
<dbReference type="EMBL" id="ML976615">
    <property type="protein sequence ID" value="KAF1847150.1"/>
    <property type="molecule type" value="Genomic_DNA"/>
</dbReference>
<dbReference type="Pfam" id="PF01485">
    <property type="entry name" value="IBR"/>
    <property type="match status" value="1"/>
</dbReference>
<dbReference type="SMART" id="SM00184">
    <property type="entry name" value="RING"/>
    <property type="match status" value="1"/>
</dbReference>
<reference evidence="13" key="1">
    <citation type="submission" date="2020-01" db="EMBL/GenBank/DDBJ databases">
        <authorList>
            <consortium name="DOE Joint Genome Institute"/>
            <person name="Haridas S."/>
            <person name="Albert R."/>
            <person name="Binder M."/>
            <person name="Bloem J."/>
            <person name="Labutti K."/>
            <person name="Salamov A."/>
            <person name="Andreopoulos B."/>
            <person name="Baker S.E."/>
            <person name="Barry K."/>
            <person name="Bills G."/>
            <person name="Bluhm B.H."/>
            <person name="Cannon C."/>
            <person name="Castanera R."/>
            <person name="Culley D.E."/>
            <person name="Daum C."/>
            <person name="Ezra D."/>
            <person name="Gonzalez J.B."/>
            <person name="Henrissat B."/>
            <person name="Kuo A."/>
            <person name="Liang C."/>
            <person name="Lipzen A."/>
            <person name="Lutzoni F."/>
            <person name="Magnuson J."/>
            <person name="Mondo S."/>
            <person name="Nolan M."/>
            <person name="Ohm R."/>
            <person name="Pangilinan J."/>
            <person name="Park H.-J."/>
            <person name="Ramirez L."/>
            <person name="Alfaro M."/>
            <person name="Sun H."/>
            <person name="Tritt A."/>
            <person name="Yoshinaga Y."/>
            <person name="Zwiers L.-H."/>
            <person name="Turgeon B.G."/>
            <person name="Goodwin S.B."/>
            <person name="Spatafora J.W."/>
            <person name="Crous P.W."/>
            <person name="Grigoriev I.V."/>
        </authorList>
    </citation>
    <scope>NUCLEOTIDE SEQUENCE</scope>
    <source>
        <strain evidence="13">CBS 394.84</strain>
    </source>
</reference>
<dbReference type="InterPro" id="IPR012677">
    <property type="entry name" value="Nucleotide-bd_a/b_plait_sf"/>
</dbReference>
<comment type="pathway">
    <text evidence="1">Protein modification; protein ubiquitination.</text>
</comment>
<dbReference type="InterPro" id="IPR000571">
    <property type="entry name" value="Znf_CCCH"/>
</dbReference>
<proteinExistence type="predicted"/>
<evidence type="ECO:0000259" key="11">
    <source>
        <dbReference type="PROSITE" id="PS50103"/>
    </source>
</evidence>
<dbReference type="GO" id="GO:0097039">
    <property type="term" value="P:protein linear polyubiquitination"/>
    <property type="evidence" value="ECO:0007669"/>
    <property type="project" value="TreeGrafter"/>
</dbReference>
<name>A0A9P4GLA9_9PLEO</name>
<dbReference type="InterPro" id="IPR044066">
    <property type="entry name" value="TRIAD_supradom"/>
</dbReference>
<dbReference type="Pfam" id="PF14608">
    <property type="entry name" value="zf-CCCH_2"/>
    <property type="match status" value="2"/>
</dbReference>
<evidence type="ECO:0000256" key="9">
    <source>
        <dbReference type="SAM" id="MobiDB-lite"/>
    </source>
</evidence>
<dbReference type="InterPro" id="IPR013087">
    <property type="entry name" value="Znf_C2H2_type"/>
</dbReference>
<dbReference type="PANTHER" id="PTHR22770">
    <property type="entry name" value="UBIQUITIN CONJUGATING ENZYME 7 INTERACTING PROTEIN-RELATED"/>
    <property type="match status" value="1"/>
</dbReference>
<keyword evidence="5 8" id="KW-0863">Zinc-finger</keyword>
<keyword evidence="4" id="KW-0677">Repeat</keyword>
<evidence type="ECO:0000256" key="2">
    <source>
        <dbReference type="ARBA" id="ARBA00022679"/>
    </source>
</evidence>
<evidence type="ECO:0000256" key="8">
    <source>
        <dbReference type="PROSITE-ProRule" id="PRU00723"/>
    </source>
</evidence>
<dbReference type="GO" id="GO:0008270">
    <property type="term" value="F:zinc ion binding"/>
    <property type="evidence" value="ECO:0007669"/>
    <property type="project" value="UniProtKB-KW"/>
</dbReference>
<evidence type="ECO:0000256" key="7">
    <source>
        <dbReference type="ARBA" id="ARBA00022833"/>
    </source>
</evidence>
<feature type="domain" description="RING-type" evidence="12">
    <location>
        <begin position="651"/>
        <end position="867"/>
    </location>
</feature>
<feature type="compositionally biased region" description="Low complexity" evidence="9">
    <location>
        <begin position="230"/>
        <end position="246"/>
    </location>
</feature>
<feature type="region of interest" description="Disordered" evidence="9">
    <location>
        <begin position="221"/>
        <end position="248"/>
    </location>
</feature>
<keyword evidence="7 8" id="KW-0862">Zinc</keyword>
<feature type="domain" description="C3H1-type" evidence="11">
    <location>
        <begin position="47"/>
        <end position="74"/>
    </location>
</feature>
<dbReference type="GeneID" id="63850031"/>
<evidence type="ECO:0000256" key="6">
    <source>
        <dbReference type="ARBA" id="ARBA00022786"/>
    </source>
</evidence>
<dbReference type="AlphaFoldDB" id="A0A9P4GLA9"/>
<dbReference type="Proteomes" id="UP000800039">
    <property type="component" value="Unassembled WGS sequence"/>
</dbReference>
<dbReference type="CDD" id="cd00590">
    <property type="entry name" value="RRM_SF"/>
    <property type="match status" value="1"/>
</dbReference>
<dbReference type="Pfam" id="PF00642">
    <property type="entry name" value="zf-CCCH"/>
    <property type="match status" value="1"/>
</dbReference>
<dbReference type="Gene3D" id="1.20.120.1750">
    <property type="match status" value="1"/>
</dbReference>
<evidence type="ECO:0000259" key="10">
    <source>
        <dbReference type="PROSITE" id="PS50089"/>
    </source>
</evidence>
<dbReference type="Pfam" id="PF00097">
    <property type="entry name" value="zf-C3HC4"/>
    <property type="match status" value="1"/>
</dbReference>
<dbReference type="InterPro" id="IPR036855">
    <property type="entry name" value="Znf_CCCH_sf"/>
</dbReference>
<dbReference type="InterPro" id="IPR001841">
    <property type="entry name" value="Znf_RING"/>
</dbReference>
<feature type="domain" description="C3H1-type" evidence="11">
    <location>
        <begin position="1"/>
        <end position="25"/>
    </location>
</feature>
<dbReference type="RefSeq" id="XP_040789713.1">
    <property type="nucleotide sequence ID" value="XM_040932780.1"/>
</dbReference>
<dbReference type="PROSITE" id="PS50103">
    <property type="entry name" value="ZF_C3H1"/>
    <property type="match status" value="3"/>
</dbReference>
<feature type="zinc finger region" description="C3H1-type" evidence="8">
    <location>
        <begin position="47"/>
        <end position="74"/>
    </location>
</feature>
<dbReference type="InterPro" id="IPR002867">
    <property type="entry name" value="IBR_dom"/>
</dbReference>
<comment type="caution">
    <text evidence="13">The sequence shown here is derived from an EMBL/GenBank/DDBJ whole genome shotgun (WGS) entry which is preliminary data.</text>
</comment>
<dbReference type="CDD" id="cd20335">
    <property type="entry name" value="BRcat_RBR"/>
    <property type="match status" value="1"/>
</dbReference>
<dbReference type="PROSITE" id="PS51873">
    <property type="entry name" value="TRIAD"/>
    <property type="match status" value="1"/>
</dbReference>
<dbReference type="InterPro" id="IPR017907">
    <property type="entry name" value="Znf_RING_CS"/>
</dbReference>
<dbReference type="GO" id="GO:0000151">
    <property type="term" value="C:ubiquitin ligase complex"/>
    <property type="evidence" value="ECO:0007669"/>
    <property type="project" value="TreeGrafter"/>
</dbReference>
<evidence type="ECO:0000313" key="13">
    <source>
        <dbReference type="EMBL" id="KAF1847150.1"/>
    </source>
</evidence>
<dbReference type="PROSITE" id="PS00028">
    <property type="entry name" value="ZINC_FINGER_C2H2_1"/>
    <property type="match status" value="1"/>
</dbReference>
<feature type="zinc finger region" description="C3H1-type" evidence="8">
    <location>
        <begin position="87"/>
        <end position="114"/>
    </location>
</feature>
<accession>A0A9P4GLA9</accession>
<keyword evidence="2" id="KW-0808">Transferase</keyword>
<dbReference type="PANTHER" id="PTHR22770:SF13">
    <property type="entry name" value="RING-TYPE DOMAIN-CONTAINING PROTEIN"/>
    <property type="match status" value="1"/>
</dbReference>
<dbReference type="InterPro" id="IPR051628">
    <property type="entry name" value="LUBAC_E3_Ligases"/>
</dbReference>
<dbReference type="GO" id="GO:0043161">
    <property type="term" value="P:proteasome-mediated ubiquitin-dependent protein catabolic process"/>
    <property type="evidence" value="ECO:0007669"/>
    <property type="project" value="TreeGrafter"/>
</dbReference>
<dbReference type="GO" id="GO:0003676">
    <property type="term" value="F:nucleic acid binding"/>
    <property type="evidence" value="ECO:0007669"/>
    <property type="project" value="InterPro"/>
</dbReference>
<dbReference type="GO" id="GO:0004842">
    <property type="term" value="F:ubiquitin-protein transferase activity"/>
    <property type="evidence" value="ECO:0007669"/>
    <property type="project" value="TreeGrafter"/>
</dbReference>
<feature type="zinc finger region" description="C3H1-type" evidence="8">
    <location>
        <begin position="1"/>
        <end position="25"/>
    </location>
</feature>
<dbReference type="InterPro" id="IPR013083">
    <property type="entry name" value="Znf_RING/FYVE/PHD"/>
</dbReference>
<organism evidence="13 14">
    <name type="scientific">Cucurbitaria berberidis CBS 394.84</name>
    <dbReference type="NCBI Taxonomy" id="1168544"/>
    <lineage>
        <taxon>Eukaryota</taxon>
        <taxon>Fungi</taxon>
        <taxon>Dikarya</taxon>
        <taxon>Ascomycota</taxon>
        <taxon>Pezizomycotina</taxon>
        <taxon>Dothideomycetes</taxon>
        <taxon>Pleosporomycetidae</taxon>
        <taxon>Pleosporales</taxon>
        <taxon>Pleosporineae</taxon>
        <taxon>Cucurbitariaceae</taxon>
        <taxon>Cucurbitaria</taxon>
    </lineage>
</organism>
<dbReference type="PROSITE" id="PS00518">
    <property type="entry name" value="ZF_RING_1"/>
    <property type="match status" value="1"/>
</dbReference>
<dbReference type="SUPFAM" id="SSF54928">
    <property type="entry name" value="RNA-binding domain, RBD"/>
    <property type="match status" value="1"/>
</dbReference>
<dbReference type="CDD" id="cd22585">
    <property type="entry name" value="Rcat_RBR_DEAH12-like"/>
    <property type="match status" value="1"/>
</dbReference>
<dbReference type="GO" id="GO:0043130">
    <property type="term" value="F:ubiquitin binding"/>
    <property type="evidence" value="ECO:0007669"/>
    <property type="project" value="TreeGrafter"/>
</dbReference>